<name>A0A427AUX2_ENSVE</name>
<sequence length="163" mass="18494">MSFGSKPSVSCADARWPVRPSYRWPESDAKFVKSMAGRGERGNHRDRRKKWTFGELDKNFLQKLSSTSKSRLKVKPPTLIACVCVIRLPYDWKKLRGPPRVPLFRTHVDRWVESDIFPAFQYYFCPAGLSPAASNLACSSKERVGPGGSEEERAAGTLSKEWQ</sequence>
<feature type="compositionally biased region" description="Basic and acidic residues" evidence="1">
    <location>
        <begin position="140"/>
        <end position="154"/>
    </location>
</feature>
<evidence type="ECO:0000313" key="3">
    <source>
        <dbReference type="Proteomes" id="UP000287651"/>
    </source>
</evidence>
<evidence type="ECO:0000256" key="1">
    <source>
        <dbReference type="SAM" id="MobiDB-lite"/>
    </source>
</evidence>
<accession>A0A427AUX2</accession>
<evidence type="ECO:0000313" key="2">
    <source>
        <dbReference type="EMBL" id="RRT80079.1"/>
    </source>
</evidence>
<gene>
    <name evidence="2" type="ORF">B296_00013870</name>
</gene>
<comment type="caution">
    <text evidence="2">The sequence shown here is derived from an EMBL/GenBank/DDBJ whole genome shotgun (WGS) entry which is preliminary data.</text>
</comment>
<reference evidence="2 3" key="1">
    <citation type="journal article" date="2014" name="Agronomy (Basel)">
        <title>A Draft Genome Sequence for Ensete ventricosum, the Drought-Tolerant Tree Against Hunger.</title>
        <authorList>
            <person name="Harrison J."/>
            <person name="Moore K.A."/>
            <person name="Paszkiewicz K."/>
            <person name="Jones T."/>
            <person name="Grant M."/>
            <person name="Ambacheew D."/>
            <person name="Muzemil S."/>
            <person name="Studholme D.J."/>
        </authorList>
    </citation>
    <scope>NUCLEOTIDE SEQUENCE [LARGE SCALE GENOMIC DNA]</scope>
</reference>
<proteinExistence type="predicted"/>
<feature type="region of interest" description="Disordered" evidence="1">
    <location>
        <begin position="139"/>
        <end position="163"/>
    </location>
</feature>
<organism evidence="2 3">
    <name type="scientific">Ensete ventricosum</name>
    <name type="common">Abyssinian banana</name>
    <name type="synonym">Musa ensete</name>
    <dbReference type="NCBI Taxonomy" id="4639"/>
    <lineage>
        <taxon>Eukaryota</taxon>
        <taxon>Viridiplantae</taxon>
        <taxon>Streptophyta</taxon>
        <taxon>Embryophyta</taxon>
        <taxon>Tracheophyta</taxon>
        <taxon>Spermatophyta</taxon>
        <taxon>Magnoliopsida</taxon>
        <taxon>Liliopsida</taxon>
        <taxon>Zingiberales</taxon>
        <taxon>Musaceae</taxon>
        <taxon>Ensete</taxon>
    </lineage>
</organism>
<dbReference type="AlphaFoldDB" id="A0A427AUX2"/>
<protein>
    <submittedName>
        <fullName evidence="2">Uncharacterized protein</fullName>
    </submittedName>
</protein>
<dbReference type="Proteomes" id="UP000287651">
    <property type="component" value="Unassembled WGS sequence"/>
</dbReference>
<dbReference type="EMBL" id="AMZH03001238">
    <property type="protein sequence ID" value="RRT80079.1"/>
    <property type="molecule type" value="Genomic_DNA"/>
</dbReference>